<feature type="region of interest" description="Disordered" evidence="1">
    <location>
        <begin position="1"/>
        <end position="21"/>
    </location>
</feature>
<name>A0AAW2ZBE7_9EUKA</name>
<evidence type="ECO:0000256" key="1">
    <source>
        <dbReference type="SAM" id="MobiDB-lite"/>
    </source>
</evidence>
<dbReference type="EMBL" id="JAOPGA020001266">
    <property type="protein sequence ID" value="KAL0486805.1"/>
    <property type="molecule type" value="Genomic_DNA"/>
</dbReference>
<organism evidence="2 3">
    <name type="scientific">Acrasis kona</name>
    <dbReference type="NCBI Taxonomy" id="1008807"/>
    <lineage>
        <taxon>Eukaryota</taxon>
        <taxon>Discoba</taxon>
        <taxon>Heterolobosea</taxon>
        <taxon>Tetramitia</taxon>
        <taxon>Eutetramitia</taxon>
        <taxon>Acrasidae</taxon>
        <taxon>Acrasis</taxon>
    </lineage>
</organism>
<dbReference type="AlphaFoldDB" id="A0AAW2ZBE7"/>
<reference evidence="2 3" key="1">
    <citation type="submission" date="2024-03" db="EMBL/GenBank/DDBJ databases">
        <title>The Acrasis kona genome and developmental transcriptomes reveal deep origins of eukaryotic multicellular pathways.</title>
        <authorList>
            <person name="Sheikh S."/>
            <person name="Fu C.-J."/>
            <person name="Brown M.W."/>
            <person name="Baldauf S.L."/>
        </authorList>
    </citation>
    <scope>NUCLEOTIDE SEQUENCE [LARGE SCALE GENOMIC DNA]</scope>
    <source>
        <strain evidence="2 3">ATCC MYA-3509</strain>
    </source>
</reference>
<evidence type="ECO:0000313" key="2">
    <source>
        <dbReference type="EMBL" id="KAL0486805.1"/>
    </source>
</evidence>
<comment type="caution">
    <text evidence="2">The sequence shown here is derived from an EMBL/GenBank/DDBJ whole genome shotgun (WGS) entry which is preliminary data.</text>
</comment>
<evidence type="ECO:0000313" key="3">
    <source>
        <dbReference type="Proteomes" id="UP001431209"/>
    </source>
</evidence>
<dbReference type="Proteomes" id="UP001431209">
    <property type="component" value="Unassembled WGS sequence"/>
</dbReference>
<keyword evidence="3" id="KW-1185">Reference proteome</keyword>
<sequence>MIEGTTSTAPTENERPKKKIKIDDSCTMQPSIDSLELYRLDGVDPSKTFEEWTKEEEEIIIREFRGRGAINCGDVGDQQKKWNFELIREQVYRKIDSDKAFEEKLDPYVCVCAFGGGPLGGASPPGFAAAIAASPFNVCAPMNGSDFVYGCPSREVAIGLQGYLIGLGHHAWVFTHTKPVYM</sequence>
<accession>A0AAW2ZBE7</accession>
<feature type="compositionally biased region" description="Polar residues" evidence="1">
    <location>
        <begin position="1"/>
        <end position="11"/>
    </location>
</feature>
<protein>
    <submittedName>
        <fullName evidence="2">Mediator of replication checkpoint protein</fullName>
    </submittedName>
</protein>
<proteinExistence type="predicted"/>
<gene>
    <name evidence="2" type="ORF">AKO1_012092</name>
</gene>